<dbReference type="Gene3D" id="2.40.50.100">
    <property type="match status" value="1"/>
</dbReference>
<dbReference type="GO" id="GO:0016887">
    <property type="term" value="F:ATP hydrolysis activity"/>
    <property type="evidence" value="ECO:0007669"/>
    <property type="project" value="InterPro"/>
</dbReference>
<feature type="compositionally biased region" description="Basic and acidic residues" evidence="9">
    <location>
        <begin position="8"/>
        <end position="17"/>
    </location>
</feature>
<evidence type="ECO:0000259" key="10">
    <source>
        <dbReference type="PROSITE" id="PS50893"/>
    </source>
</evidence>
<sequence length="388" mass="43285">MPDQTKPATDRPVKHPPDLPGCTKKLGPPIVEIESVVKKFGDFTAVDGVSLDIFEGEFLCLLGGSGCGKTTLLRMMAGFEQPTSGRLLIDGKDMAGVPPYERPVNMMFQSYALFPHMTVEQNIAFGLRQDGMPRAARAKRVAEMLALVELERFALRKPHQLSGGQRQRVALARALAKHPRVLLLDEPLSALDKKLRERTQLDLVNIQERTGITFVVVTHDQEEAMTMADRVAIMDQGWIVQIDAPQAMYEYPNTRFVAEFFGDVNMFEGVLEEDEPDHVRIRSDELPVPIFVGHGISGREGATVWAALRPEKLTLSSEPPNQPHNWAEGVVKDIVYLGSTSTYIVELTSGKRVRSTIANHARDVEWTITWEDRVFVSWTARSPVVVTS</sequence>
<dbReference type="PROSITE" id="PS50893">
    <property type="entry name" value="ABC_TRANSPORTER_2"/>
    <property type="match status" value="1"/>
</dbReference>
<dbReference type="NCBIfam" id="TIGR01187">
    <property type="entry name" value="potA"/>
    <property type="match status" value="1"/>
</dbReference>
<dbReference type="InterPro" id="IPR003439">
    <property type="entry name" value="ABC_transporter-like_ATP-bd"/>
</dbReference>
<comment type="similarity">
    <text evidence="8">Belongs to the ABC transporter superfamily. Spermidine/putrescine importer (TC 3.A.1.11.1) family.</text>
</comment>
<dbReference type="PROSITE" id="PS00211">
    <property type="entry name" value="ABC_TRANSPORTER_1"/>
    <property type="match status" value="1"/>
</dbReference>
<evidence type="ECO:0000313" key="11">
    <source>
        <dbReference type="EMBL" id="GEO82258.1"/>
    </source>
</evidence>
<proteinExistence type="inferred from homology"/>
<dbReference type="GO" id="GO:0015847">
    <property type="term" value="P:putrescine transport"/>
    <property type="evidence" value="ECO:0007669"/>
    <property type="project" value="UniProtKB-ARBA"/>
</dbReference>
<gene>
    <name evidence="8" type="primary">potA</name>
    <name evidence="11" type="ORF">ROR02_23890</name>
</gene>
<evidence type="ECO:0000256" key="1">
    <source>
        <dbReference type="ARBA" id="ARBA00022448"/>
    </source>
</evidence>
<dbReference type="InterPro" id="IPR027417">
    <property type="entry name" value="P-loop_NTPase"/>
</dbReference>
<dbReference type="EMBL" id="BJZO01000068">
    <property type="protein sequence ID" value="GEO82258.1"/>
    <property type="molecule type" value="Genomic_DNA"/>
</dbReference>
<dbReference type="PANTHER" id="PTHR42781">
    <property type="entry name" value="SPERMIDINE/PUTRESCINE IMPORT ATP-BINDING PROTEIN POTA"/>
    <property type="match status" value="1"/>
</dbReference>
<reference evidence="11 12" key="1">
    <citation type="submission" date="2019-07" db="EMBL/GenBank/DDBJ databases">
        <title>Whole genome shotgun sequence of Rhodospirillum oryzae NBRC 107573.</title>
        <authorList>
            <person name="Hosoyama A."/>
            <person name="Uohara A."/>
            <person name="Ohji S."/>
            <person name="Ichikawa N."/>
        </authorList>
    </citation>
    <scope>NUCLEOTIDE SEQUENCE [LARGE SCALE GENOMIC DNA]</scope>
    <source>
        <strain evidence="11 12">NBRC 107573</strain>
    </source>
</reference>
<dbReference type="OrthoDB" id="9802264at2"/>
<keyword evidence="7 8" id="KW-0472">Membrane</keyword>
<evidence type="ECO:0000256" key="3">
    <source>
        <dbReference type="ARBA" id="ARBA00022519"/>
    </source>
</evidence>
<evidence type="ECO:0000256" key="2">
    <source>
        <dbReference type="ARBA" id="ARBA00022475"/>
    </source>
</evidence>
<dbReference type="SUPFAM" id="SSF50331">
    <property type="entry name" value="MOP-like"/>
    <property type="match status" value="1"/>
</dbReference>
<dbReference type="InterPro" id="IPR005893">
    <property type="entry name" value="PotA-like"/>
</dbReference>
<dbReference type="GO" id="GO:0015417">
    <property type="term" value="F:ABC-type polyamine transporter activity"/>
    <property type="evidence" value="ECO:0007669"/>
    <property type="project" value="UniProtKB-EC"/>
</dbReference>
<name>A0A512HA03_9PROT</name>
<dbReference type="GO" id="GO:0043190">
    <property type="term" value="C:ATP-binding cassette (ABC) transporter complex"/>
    <property type="evidence" value="ECO:0007669"/>
    <property type="project" value="InterPro"/>
</dbReference>
<dbReference type="InterPro" id="IPR008995">
    <property type="entry name" value="Mo/tungstate-bd_C_term_dom"/>
</dbReference>
<dbReference type="InterPro" id="IPR003593">
    <property type="entry name" value="AAA+_ATPase"/>
</dbReference>
<keyword evidence="4 8" id="KW-0547">Nucleotide-binding</keyword>
<dbReference type="Gene3D" id="3.40.50.300">
    <property type="entry name" value="P-loop containing nucleotide triphosphate hydrolases"/>
    <property type="match status" value="1"/>
</dbReference>
<comment type="subunit">
    <text evidence="8">The complex is composed of two ATP-binding proteins (PotA), two transmembrane proteins (PotB and PotC) and a solute-binding protein (PotD).</text>
</comment>
<dbReference type="SMART" id="SM00382">
    <property type="entry name" value="AAA"/>
    <property type="match status" value="1"/>
</dbReference>
<dbReference type="Pfam" id="PF08402">
    <property type="entry name" value="TOBE_2"/>
    <property type="match status" value="1"/>
</dbReference>
<evidence type="ECO:0000256" key="9">
    <source>
        <dbReference type="SAM" id="MobiDB-lite"/>
    </source>
</evidence>
<dbReference type="EC" id="7.6.2.11" evidence="8"/>
<feature type="domain" description="ABC transporter" evidence="10">
    <location>
        <begin position="31"/>
        <end position="261"/>
    </location>
</feature>
<keyword evidence="12" id="KW-1185">Reference proteome</keyword>
<dbReference type="FunFam" id="3.40.50.300:FF:000133">
    <property type="entry name" value="Spermidine/putrescine import ATP-binding protein PotA"/>
    <property type="match status" value="1"/>
</dbReference>
<dbReference type="InterPro" id="IPR050093">
    <property type="entry name" value="ABC_SmlMolc_Importer"/>
</dbReference>
<keyword evidence="1 8" id="KW-0813">Transport</keyword>
<organism evidence="11 12">
    <name type="scientific">Pararhodospirillum oryzae</name>
    <dbReference type="NCBI Taxonomy" id="478448"/>
    <lineage>
        <taxon>Bacteria</taxon>
        <taxon>Pseudomonadati</taxon>
        <taxon>Pseudomonadota</taxon>
        <taxon>Alphaproteobacteria</taxon>
        <taxon>Rhodospirillales</taxon>
        <taxon>Rhodospirillaceae</taxon>
        <taxon>Pararhodospirillum</taxon>
    </lineage>
</organism>
<keyword evidence="6 8" id="KW-1278">Translocase</keyword>
<dbReference type="SUPFAM" id="SSF52540">
    <property type="entry name" value="P-loop containing nucleoside triphosphate hydrolases"/>
    <property type="match status" value="1"/>
</dbReference>
<evidence type="ECO:0000256" key="4">
    <source>
        <dbReference type="ARBA" id="ARBA00022741"/>
    </source>
</evidence>
<comment type="function">
    <text evidence="8">Part of the ABC transporter complex PotABCD involved in spermidine/putrescine import. Responsible for energy coupling to the transport system.</text>
</comment>
<dbReference type="Proteomes" id="UP000321567">
    <property type="component" value="Unassembled WGS sequence"/>
</dbReference>
<keyword evidence="2 8" id="KW-1003">Cell membrane</keyword>
<dbReference type="Pfam" id="PF00005">
    <property type="entry name" value="ABC_tran"/>
    <property type="match status" value="1"/>
</dbReference>
<comment type="catalytic activity">
    <reaction evidence="8">
        <text>ATP + H2O + polyamine-[polyamine-binding protein]Side 1 = ADP + phosphate + polyamineSide 2 + [polyamine-binding protein]Side 1.</text>
        <dbReference type="EC" id="7.6.2.11"/>
    </reaction>
</comment>
<feature type="region of interest" description="Disordered" evidence="9">
    <location>
        <begin position="1"/>
        <end position="21"/>
    </location>
</feature>
<evidence type="ECO:0000256" key="6">
    <source>
        <dbReference type="ARBA" id="ARBA00022967"/>
    </source>
</evidence>
<evidence type="ECO:0000313" key="12">
    <source>
        <dbReference type="Proteomes" id="UP000321567"/>
    </source>
</evidence>
<dbReference type="AlphaFoldDB" id="A0A512HA03"/>
<dbReference type="InterPro" id="IPR017871">
    <property type="entry name" value="ABC_transporter-like_CS"/>
</dbReference>
<dbReference type="GO" id="GO:0005524">
    <property type="term" value="F:ATP binding"/>
    <property type="evidence" value="ECO:0007669"/>
    <property type="project" value="UniProtKB-KW"/>
</dbReference>
<dbReference type="InterPro" id="IPR013611">
    <property type="entry name" value="Transp-assoc_OB_typ2"/>
</dbReference>
<comment type="caution">
    <text evidence="11">The sequence shown here is derived from an EMBL/GenBank/DDBJ whole genome shotgun (WGS) entry which is preliminary data.</text>
</comment>
<keyword evidence="3" id="KW-0997">Cell inner membrane</keyword>
<accession>A0A512HA03</accession>
<dbReference type="RefSeq" id="WP_147164273.1">
    <property type="nucleotide sequence ID" value="NZ_BJZO01000068.1"/>
</dbReference>
<evidence type="ECO:0000256" key="5">
    <source>
        <dbReference type="ARBA" id="ARBA00022840"/>
    </source>
</evidence>
<evidence type="ECO:0000256" key="7">
    <source>
        <dbReference type="ARBA" id="ARBA00023136"/>
    </source>
</evidence>
<protein>
    <recommendedName>
        <fullName evidence="8">Spermidine/putrescine import ATP-binding protein PotA</fullName>
        <ecNumber evidence="8">7.6.2.11</ecNumber>
    </recommendedName>
</protein>
<evidence type="ECO:0000256" key="8">
    <source>
        <dbReference type="RuleBase" id="RU364083"/>
    </source>
</evidence>
<keyword evidence="5 8" id="KW-0067">ATP-binding</keyword>
<dbReference type="PANTHER" id="PTHR42781:SF5">
    <property type="entry name" value="PUTRESCINE TRANSPORT ATP-BINDING PROTEIN POTG"/>
    <property type="match status" value="1"/>
</dbReference>